<reference evidence="2 3" key="1">
    <citation type="submission" date="2021-06" db="EMBL/GenBank/DDBJ databases">
        <title>Caerostris extrusa draft genome.</title>
        <authorList>
            <person name="Kono N."/>
            <person name="Arakawa K."/>
        </authorList>
    </citation>
    <scope>NUCLEOTIDE SEQUENCE [LARGE SCALE GENOMIC DNA]</scope>
</reference>
<dbReference type="Proteomes" id="UP001054945">
    <property type="component" value="Unassembled WGS sequence"/>
</dbReference>
<dbReference type="AlphaFoldDB" id="A0AAV4VEP2"/>
<protein>
    <submittedName>
        <fullName evidence="2">Trans-1,2-dihydrobenzene-1,2-diol dehydrogenase</fullName>
    </submittedName>
</protein>
<keyword evidence="1" id="KW-0560">Oxidoreductase</keyword>
<comment type="caution">
    <text evidence="2">The sequence shown here is derived from an EMBL/GenBank/DDBJ whole genome shotgun (WGS) entry which is preliminary data.</text>
</comment>
<evidence type="ECO:0000313" key="2">
    <source>
        <dbReference type="EMBL" id="GIY68371.1"/>
    </source>
</evidence>
<dbReference type="GO" id="GO:0047837">
    <property type="term" value="F:D-xylose 1-dehydrogenase (NADP+) activity"/>
    <property type="evidence" value="ECO:0007669"/>
    <property type="project" value="TreeGrafter"/>
</dbReference>
<dbReference type="PANTHER" id="PTHR22604">
    <property type="entry name" value="OXIDOREDUCTASES"/>
    <property type="match status" value="1"/>
</dbReference>
<evidence type="ECO:0000313" key="3">
    <source>
        <dbReference type="Proteomes" id="UP001054945"/>
    </source>
</evidence>
<dbReference type="SUPFAM" id="SSF55347">
    <property type="entry name" value="Glyceraldehyde-3-phosphate dehydrogenase-like, C-terminal domain"/>
    <property type="match status" value="1"/>
</dbReference>
<dbReference type="Gene3D" id="3.30.360.10">
    <property type="entry name" value="Dihydrodipicolinate Reductase, domain 2"/>
    <property type="match status" value="1"/>
</dbReference>
<gene>
    <name evidence="2" type="primary">dhdh_0</name>
    <name evidence="2" type="ORF">CEXT_142321</name>
</gene>
<dbReference type="PANTHER" id="PTHR22604:SF105">
    <property type="entry name" value="TRANS-1,2-DIHYDROBENZENE-1,2-DIOL DEHYDROGENASE"/>
    <property type="match status" value="1"/>
</dbReference>
<keyword evidence="3" id="KW-1185">Reference proteome</keyword>
<proteinExistence type="predicted"/>
<dbReference type="InterPro" id="IPR050984">
    <property type="entry name" value="Gfo/Idh/MocA_domain"/>
</dbReference>
<dbReference type="GO" id="GO:0042843">
    <property type="term" value="P:D-xylose catabolic process"/>
    <property type="evidence" value="ECO:0007669"/>
    <property type="project" value="TreeGrafter"/>
</dbReference>
<dbReference type="EMBL" id="BPLR01014369">
    <property type="protein sequence ID" value="GIY68371.1"/>
    <property type="molecule type" value="Genomic_DNA"/>
</dbReference>
<sequence length="142" mass="16009">MIYKEKPQKIAAVGHLNEDGVDLSMTCSLQYSNNRTATVTTSGIAELPCSKFHVRSNENETGDGVVEFPQEESDVSYYPNSMGLRYEATDWKMYKIFIIIEIALKNGSTESSVMPLKDSELLAEMMDEIRRQLGVVYPEDLD</sequence>
<name>A0AAV4VEP2_CAEEX</name>
<organism evidence="2 3">
    <name type="scientific">Caerostris extrusa</name>
    <name type="common">Bark spider</name>
    <name type="synonym">Caerostris bankana</name>
    <dbReference type="NCBI Taxonomy" id="172846"/>
    <lineage>
        <taxon>Eukaryota</taxon>
        <taxon>Metazoa</taxon>
        <taxon>Ecdysozoa</taxon>
        <taxon>Arthropoda</taxon>
        <taxon>Chelicerata</taxon>
        <taxon>Arachnida</taxon>
        <taxon>Araneae</taxon>
        <taxon>Araneomorphae</taxon>
        <taxon>Entelegynae</taxon>
        <taxon>Araneoidea</taxon>
        <taxon>Araneidae</taxon>
        <taxon>Caerostris</taxon>
    </lineage>
</organism>
<evidence type="ECO:0000256" key="1">
    <source>
        <dbReference type="ARBA" id="ARBA00023002"/>
    </source>
</evidence>
<accession>A0AAV4VEP2</accession>